<dbReference type="Gene3D" id="3.30.70.2390">
    <property type="match status" value="1"/>
</dbReference>
<dbReference type="InterPro" id="IPR004474">
    <property type="entry name" value="LytR_CpsA_psr"/>
</dbReference>
<keyword evidence="6" id="KW-1185">Reference proteome</keyword>
<organism evidence="5 6">
    <name type="scientific">Mycolicibacterium frederiksbergense</name>
    <dbReference type="NCBI Taxonomy" id="117567"/>
    <lineage>
        <taxon>Bacteria</taxon>
        <taxon>Bacillati</taxon>
        <taxon>Actinomycetota</taxon>
        <taxon>Actinomycetes</taxon>
        <taxon>Mycobacteriales</taxon>
        <taxon>Mycobacteriaceae</taxon>
        <taxon>Mycolicibacterium</taxon>
    </lineage>
</organism>
<feature type="region of interest" description="Disordered" evidence="2">
    <location>
        <begin position="1"/>
        <end position="22"/>
    </location>
</feature>
<evidence type="ECO:0000313" key="6">
    <source>
        <dbReference type="Proteomes" id="UP001160130"/>
    </source>
</evidence>
<feature type="compositionally biased region" description="Low complexity" evidence="2">
    <location>
        <begin position="481"/>
        <end position="502"/>
    </location>
</feature>
<feature type="region of interest" description="Disordered" evidence="2">
    <location>
        <begin position="476"/>
        <end position="502"/>
    </location>
</feature>
<name>A0ABT6KYL6_9MYCO</name>
<dbReference type="NCBIfam" id="TIGR00350">
    <property type="entry name" value="lytR_cpsA_psr"/>
    <property type="match status" value="1"/>
</dbReference>
<feature type="domain" description="LytR/CpsA/Psr regulator C-terminal" evidence="4">
    <location>
        <begin position="388"/>
        <end position="468"/>
    </location>
</feature>
<accession>A0ABT6KYL6</accession>
<dbReference type="PANTHER" id="PTHR33392:SF6">
    <property type="entry name" value="POLYISOPRENYL-TEICHOIC ACID--PEPTIDOGLYCAN TEICHOIC ACID TRANSFERASE TAGU"/>
    <property type="match status" value="1"/>
</dbReference>
<comment type="caution">
    <text evidence="5">The sequence shown here is derived from an EMBL/GenBank/DDBJ whole genome shotgun (WGS) entry which is preliminary data.</text>
</comment>
<dbReference type="PANTHER" id="PTHR33392">
    <property type="entry name" value="POLYISOPRENYL-TEICHOIC ACID--PEPTIDOGLYCAN TEICHOIC ACID TRANSFERASE TAGU"/>
    <property type="match status" value="1"/>
</dbReference>
<gene>
    <name evidence="5" type="ORF">M2272_002394</name>
</gene>
<reference evidence="5 6" key="1">
    <citation type="submission" date="2023-04" db="EMBL/GenBank/DDBJ databases">
        <title>Forest soil microbial communities from Buena Vista Peninsula, Colon Province, Panama.</title>
        <authorList>
            <person name="Bouskill N."/>
        </authorList>
    </citation>
    <scope>NUCLEOTIDE SEQUENCE [LARGE SCALE GENOMIC DNA]</scope>
    <source>
        <strain evidence="5 6">AC80</strain>
    </source>
</reference>
<dbReference type="InterPro" id="IPR050922">
    <property type="entry name" value="LytR/CpsA/Psr_CW_biosynth"/>
</dbReference>
<dbReference type="Gene3D" id="3.40.630.190">
    <property type="entry name" value="LCP protein"/>
    <property type="match status" value="1"/>
</dbReference>
<dbReference type="Pfam" id="PF13399">
    <property type="entry name" value="LytR_C"/>
    <property type="match status" value="1"/>
</dbReference>
<proteinExistence type="inferred from homology"/>
<dbReference type="RefSeq" id="WP_280832380.1">
    <property type="nucleotide sequence ID" value="NZ_JARXVE010000003.1"/>
</dbReference>
<evidence type="ECO:0000259" key="3">
    <source>
        <dbReference type="Pfam" id="PF03816"/>
    </source>
</evidence>
<evidence type="ECO:0000313" key="5">
    <source>
        <dbReference type="EMBL" id="MDH6195754.1"/>
    </source>
</evidence>
<dbReference type="Proteomes" id="UP001160130">
    <property type="component" value="Unassembled WGS sequence"/>
</dbReference>
<evidence type="ECO:0000259" key="4">
    <source>
        <dbReference type="Pfam" id="PF13399"/>
    </source>
</evidence>
<evidence type="ECO:0000256" key="2">
    <source>
        <dbReference type="SAM" id="MobiDB-lite"/>
    </source>
</evidence>
<comment type="similarity">
    <text evidence="1">Belongs to the LytR/CpsA/Psr (LCP) family.</text>
</comment>
<feature type="domain" description="Cell envelope-related transcriptional attenuator" evidence="3">
    <location>
        <begin position="108"/>
        <end position="281"/>
    </location>
</feature>
<dbReference type="InterPro" id="IPR027381">
    <property type="entry name" value="LytR/CpsA/Psr_C"/>
</dbReference>
<dbReference type="EMBL" id="JARXVE010000003">
    <property type="protein sequence ID" value="MDH6195754.1"/>
    <property type="molecule type" value="Genomic_DNA"/>
</dbReference>
<protein>
    <submittedName>
        <fullName evidence="5">LCP family protein required for cell wall assembly</fullName>
    </submittedName>
</protein>
<dbReference type="Pfam" id="PF03816">
    <property type="entry name" value="LytR_cpsA_psr"/>
    <property type="match status" value="1"/>
</dbReference>
<sequence>MNAPTHSQSRRQHRMPSRGVQAARRTAVSLAAVSVLAGTGMGWATYHGALNGITTSNALVGGPVSTGDTQNILIMGLDSRLDQHGNPLPQDIYEALHAGDETVGGYNANVLIVVHLPGDGTPATAFSIPRDDYVELAGCDTNPCKGKIKQAYGFAYEAEMESLQSDSSDPSLHEQQAREAGRKAQIATVRNLLGIPIDHFVEVTLGAFFQIAKVVAPITVCLNADTSDPYSGADFHQGVQEIDAAQAMAFVRQRRDINDENFTDLDRTRRQQAFIAALVSALGKSGGLSSPTTLRNLLNVTKQNVALDSGFDLASFASRASALTGQPPTLYTLPIKEFGTNSLGEDVNFIDVSAIRSIVHDLVTEPGANTPAPAPAEHVLHGHGAVLDVINASTYNGLAGQLESTFAENGFTPGETSTAESLAATTTIGYGPGAEAAAQSLADELSVTAAPSTELPSGTVQLTVGTDFPGDNYLTGSSQESIDSMADSGSGSSMDETTSSTPVTTVAATATGTFTPAPTDLSQMKVSGVPCVK</sequence>
<evidence type="ECO:0000256" key="1">
    <source>
        <dbReference type="ARBA" id="ARBA00006068"/>
    </source>
</evidence>